<reference evidence="9 10" key="1">
    <citation type="submission" date="2021-06" db="EMBL/GenBank/DDBJ databases">
        <authorList>
            <person name="Criscuolo A."/>
        </authorList>
    </citation>
    <scope>NUCLEOTIDE SEQUENCE [LARGE SCALE GENOMIC DNA]</scope>
    <source>
        <strain evidence="10">CIP 111802</strain>
    </source>
</reference>
<proteinExistence type="inferred from homology"/>
<feature type="domain" description="Integral membrane bound transporter" evidence="8">
    <location>
        <begin position="25"/>
        <end position="146"/>
    </location>
</feature>
<feature type="transmembrane region" description="Helical" evidence="7">
    <location>
        <begin position="133"/>
        <end position="151"/>
    </location>
</feature>
<accession>A0ABM8VAS5</accession>
<comment type="caution">
    <text evidence="9">The sequence shown here is derived from an EMBL/GenBank/DDBJ whole genome shotgun (WGS) entry which is preliminary data.</text>
</comment>
<dbReference type="Proteomes" id="UP000730618">
    <property type="component" value="Unassembled WGS sequence"/>
</dbReference>
<dbReference type="RefSeq" id="WP_230414577.1">
    <property type="nucleotide sequence ID" value="NZ_CAJVCE010000001.1"/>
</dbReference>
<feature type="transmembrane region" description="Helical" evidence="7">
    <location>
        <begin position="103"/>
        <end position="121"/>
    </location>
</feature>
<evidence type="ECO:0000256" key="4">
    <source>
        <dbReference type="ARBA" id="ARBA00022989"/>
    </source>
</evidence>
<comment type="similarity">
    <text evidence="6">Belongs to the YccS/YhfK family.</text>
</comment>
<protein>
    <recommendedName>
        <fullName evidence="8">Integral membrane bound transporter domain-containing protein</fullName>
    </recommendedName>
</protein>
<name>A0ABM8VAS5_9BACL</name>
<comment type="subcellular location">
    <subcellularLocation>
        <location evidence="1">Cell membrane</location>
        <topology evidence="1">Multi-pass membrane protein</topology>
    </subcellularLocation>
</comment>
<keyword evidence="4 7" id="KW-1133">Transmembrane helix</keyword>
<evidence type="ECO:0000256" key="2">
    <source>
        <dbReference type="ARBA" id="ARBA00022475"/>
    </source>
</evidence>
<evidence type="ECO:0000313" key="9">
    <source>
        <dbReference type="EMBL" id="CAG7615858.1"/>
    </source>
</evidence>
<evidence type="ECO:0000256" key="1">
    <source>
        <dbReference type="ARBA" id="ARBA00004651"/>
    </source>
</evidence>
<keyword evidence="3 7" id="KW-0812">Transmembrane</keyword>
<evidence type="ECO:0000313" key="10">
    <source>
        <dbReference type="Proteomes" id="UP000730618"/>
    </source>
</evidence>
<keyword evidence="10" id="KW-1185">Reference proteome</keyword>
<feature type="transmembrane region" description="Helical" evidence="7">
    <location>
        <begin position="64"/>
        <end position="97"/>
    </location>
</feature>
<keyword evidence="2" id="KW-1003">Cell membrane</keyword>
<dbReference type="InterPro" id="IPR049453">
    <property type="entry name" value="Memb_transporter_dom"/>
</dbReference>
<evidence type="ECO:0000256" key="7">
    <source>
        <dbReference type="SAM" id="Phobius"/>
    </source>
</evidence>
<evidence type="ECO:0000256" key="6">
    <source>
        <dbReference type="ARBA" id="ARBA00043993"/>
    </source>
</evidence>
<dbReference type="PANTHER" id="PTHR30509:SF9">
    <property type="entry name" value="MULTIDRUG RESISTANCE PROTEIN MDTO"/>
    <property type="match status" value="1"/>
</dbReference>
<dbReference type="EMBL" id="CAJVCE010000001">
    <property type="protein sequence ID" value="CAG7615858.1"/>
    <property type="molecule type" value="Genomic_DNA"/>
</dbReference>
<dbReference type="PANTHER" id="PTHR30509">
    <property type="entry name" value="P-HYDROXYBENZOIC ACID EFFLUX PUMP SUBUNIT-RELATED"/>
    <property type="match status" value="1"/>
</dbReference>
<sequence length="343" mass="38781">MKSKIVDFIATHAVVWKIPVASAFAWEIAEFAGSKHPYLSPLTVILSIQATVGKSVQFAWQRILGTIAGVLFTASIAPYVGLSGWSIGLLLFASAVIVAWMKWDHAVMIQVALSILLVMYFQSKMPSYPFDRIRDTITGAFVAVLFQLFIFPPDSVQQAKKKMSQFADHLTDHFYRTAQWVKGGCSSNEARLMTTQLQTLFQELHKTTTELEKAGQSLNYNPLAHKKRHTLHDLNHKLELLRQGFANLSDMIRVFTKWSESSLFTHEDQRVWTGHLNNLAAYVKEWRGLLEAPKTSAYDPHAVGLQIKAPHPMDKEQYPLALYMNAEQIIQDFKNPVFSSNNA</sequence>
<organism evidence="9 10">
    <name type="scientific">Paenibacillus allorhizosphaerae</name>
    <dbReference type="NCBI Taxonomy" id="2849866"/>
    <lineage>
        <taxon>Bacteria</taxon>
        <taxon>Bacillati</taxon>
        <taxon>Bacillota</taxon>
        <taxon>Bacilli</taxon>
        <taxon>Bacillales</taxon>
        <taxon>Paenibacillaceae</taxon>
        <taxon>Paenibacillus</taxon>
    </lineage>
</organism>
<evidence type="ECO:0000256" key="3">
    <source>
        <dbReference type="ARBA" id="ARBA00022692"/>
    </source>
</evidence>
<dbReference type="Pfam" id="PF13515">
    <property type="entry name" value="FUSC_2"/>
    <property type="match status" value="1"/>
</dbReference>
<evidence type="ECO:0000256" key="5">
    <source>
        <dbReference type="ARBA" id="ARBA00023136"/>
    </source>
</evidence>
<evidence type="ECO:0000259" key="8">
    <source>
        <dbReference type="Pfam" id="PF13515"/>
    </source>
</evidence>
<gene>
    <name evidence="9" type="ORF">PAECIP111802_00219</name>
</gene>
<keyword evidence="5 7" id="KW-0472">Membrane</keyword>